<dbReference type="AlphaFoldDB" id="A0A1C6ISY8"/>
<dbReference type="InterPro" id="IPR037523">
    <property type="entry name" value="VOC_core"/>
</dbReference>
<keyword evidence="2" id="KW-0456">Lyase</keyword>
<dbReference type="Pfam" id="PF18029">
    <property type="entry name" value="Glyoxalase_6"/>
    <property type="match status" value="1"/>
</dbReference>
<dbReference type="InterPro" id="IPR029068">
    <property type="entry name" value="Glyas_Bleomycin-R_OHBP_Dase"/>
</dbReference>
<feature type="domain" description="VOC" evidence="1">
    <location>
        <begin position="6"/>
        <end position="122"/>
    </location>
</feature>
<protein>
    <submittedName>
        <fullName evidence="2">Predicted enzyme related to lactoylglutathione lyase</fullName>
    </submittedName>
</protein>
<dbReference type="Gene3D" id="3.10.180.10">
    <property type="entry name" value="2,3-Dihydroxybiphenyl 1,2-Dioxygenase, domain 1"/>
    <property type="match status" value="1"/>
</dbReference>
<dbReference type="GO" id="GO:0016829">
    <property type="term" value="F:lyase activity"/>
    <property type="evidence" value="ECO:0007669"/>
    <property type="project" value="UniProtKB-KW"/>
</dbReference>
<gene>
    <name evidence="2" type="ORF">SAMEA3545359_01668</name>
</gene>
<dbReference type="EMBL" id="FMHG01000001">
    <property type="protein sequence ID" value="SCJ72991.1"/>
    <property type="molecule type" value="Genomic_DNA"/>
</dbReference>
<evidence type="ECO:0000259" key="1">
    <source>
        <dbReference type="PROSITE" id="PS51819"/>
    </source>
</evidence>
<dbReference type="SUPFAM" id="SSF54593">
    <property type="entry name" value="Glyoxalase/Bleomycin resistance protein/Dihydroxybiphenyl dioxygenase"/>
    <property type="match status" value="1"/>
</dbReference>
<sequence>MADQIKLADIVVDCPDEQKLCTFYQELLGWSRSEMFGHPAVVSENGVMFLFVQEEDYVAPVWPEEPDKQQKQLHFDFLVPDVAAAVAKAEQLGAIKATAQFGGDHFVTMFDPAGHPLCLCLAD</sequence>
<accession>A0A1C6ISY8</accession>
<reference evidence="2" key="1">
    <citation type="submission" date="2015-09" db="EMBL/GenBank/DDBJ databases">
        <authorList>
            <consortium name="Pathogen Informatics"/>
        </authorList>
    </citation>
    <scope>NUCLEOTIDE SEQUENCE</scope>
    <source>
        <strain evidence="2">2789STDY5834896</strain>
    </source>
</reference>
<evidence type="ECO:0000313" key="2">
    <source>
        <dbReference type="EMBL" id="SCJ72991.1"/>
    </source>
</evidence>
<proteinExistence type="predicted"/>
<dbReference type="PANTHER" id="PTHR35908:SF1">
    <property type="entry name" value="CONSERVED PROTEIN"/>
    <property type="match status" value="1"/>
</dbReference>
<name>A0A1C6ISY8_9FIRM</name>
<dbReference type="PROSITE" id="PS51819">
    <property type="entry name" value="VOC"/>
    <property type="match status" value="1"/>
</dbReference>
<dbReference type="PANTHER" id="PTHR35908">
    <property type="entry name" value="HYPOTHETICAL FUSION PROTEIN"/>
    <property type="match status" value="1"/>
</dbReference>
<dbReference type="CDD" id="cd06587">
    <property type="entry name" value="VOC"/>
    <property type="match status" value="1"/>
</dbReference>
<dbReference type="InterPro" id="IPR041581">
    <property type="entry name" value="Glyoxalase_6"/>
</dbReference>
<organism evidence="2">
    <name type="scientific">uncultured Anaerotruncus sp</name>
    <dbReference type="NCBI Taxonomy" id="905011"/>
    <lineage>
        <taxon>Bacteria</taxon>
        <taxon>Bacillati</taxon>
        <taxon>Bacillota</taxon>
        <taxon>Clostridia</taxon>
        <taxon>Eubacteriales</taxon>
        <taxon>Oscillospiraceae</taxon>
        <taxon>Anaerotruncus</taxon>
        <taxon>environmental samples</taxon>
    </lineage>
</organism>